<gene>
    <name evidence="19" type="ORF">Fcan01_09690</name>
</gene>
<feature type="domain" description="MBD" evidence="18">
    <location>
        <begin position="405"/>
        <end position="477"/>
    </location>
</feature>
<feature type="region of interest" description="Disordered" evidence="14">
    <location>
        <begin position="171"/>
        <end position="312"/>
    </location>
</feature>
<dbReference type="SMART" id="SM00391">
    <property type="entry name" value="MBD"/>
    <property type="match status" value="1"/>
</dbReference>
<dbReference type="STRING" id="158441.A0A226EGA7"/>
<dbReference type="SMART" id="SM00297">
    <property type="entry name" value="BROMO"/>
    <property type="match status" value="1"/>
</dbReference>
<dbReference type="InterPro" id="IPR011011">
    <property type="entry name" value="Znf_FYVE_PHD"/>
</dbReference>
<feature type="domain" description="PHD-type" evidence="16">
    <location>
        <begin position="1230"/>
        <end position="1280"/>
    </location>
</feature>
<feature type="region of interest" description="Disordered" evidence="14">
    <location>
        <begin position="895"/>
        <end position="928"/>
    </location>
</feature>
<feature type="region of interest" description="Disordered" evidence="14">
    <location>
        <begin position="1334"/>
        <end position="1380"/>
    </location>
</feature>
<evidence type="ECO:0000256" key="5">
    <source>
        <dbReference type="ARBA" id="ARBA00022833"/>
    </source>
</evidence>
<dbReference type="EMBL" id="LNIX01000004">
    <property type="protein sequence ID" value="OXA56635.1"/>
    <property type="molecule type" value="Genomic_DNA"/>
</dbReference>
<feature type="domain" description="DDT" evidence="17">
    <location>
        <begin position="605"/>
        <end position="669"/>
    </location>
</feature>
<dbReference type="InterPro" id="IPR018359">
    <property type="entry name" value="Bromodomain_CS"/>
</dbReference>
<keyword evidence="6" id="KW-0805">Transcription regulation</keyword>
<dbReference type="GO" id="GO:0003677">
    <property type="term" value="F:DNA binding"/>
    <property type="evidence" value="ECO:0007669"/>
    <property type="project" value="InterPro"/>
</dbReference>
<dbReference type="PROSITE" id="PS50016">
    <property type="entry name" value="ZF_PHD_2"/>
    <property type="match status" value="2"/>
</dbReference>
<dbReference type="PROSITE" id="PS50982">
    <property type="entry name" value="MBD"/>
    <property type="match status" value="1"/>
</dbReference>
<dbReference type="Gene3D" id="3.30.890.10">
    <property type="entry name" value="Methyl-cpg-binding Protein 2, Chain A"/>
    <property type="match status" value="1"/>
</dbReference>
<evidence type="ECO:0000259" key="17">
    <source>
        <dbReference type="PROSITE" id="PS50827"/>
    </source>
</evidence>
<feature type="compositionally biased region" description="Low complexity" evidence="14">
    <location>
        <begin position="191"/>
        <end position="210"/>
    </location>
</feature>
<dbReference type="PRINTS" id="PR00503">
    <property type="entry name" value="BROMODOMAIN"/>
</dbReference>
<dbReference type="PANTHER" id="PTHR45915">
    <property type="entry name" value="TRANSCRIPTION INTERMEDIARY FACTOR"/>
    <property type="match status" value="1"/>
</dbReference>
<feature type="region of interest" description="Disordered" evidence="14">
    <location>
        <begin position="1398"/>
        <end position="1430"/>
    </location>
</feature>
<evidence type="ECO:0000256" key="13">
    <source>
        <dbReference type="SAM" id="Coils"/>
    </source>
</evidence>
<feature type="compositionally biased region" description="Low complexity" evidence="14">
    <location>
        <begin position="227"/>
        <end position="271"/>
    </location>
</feature>
<keyword evidence="20" id="KW-1185">Reference proteome</keyword>
<feature type="region of interest" description="Disordered" evidence="14">
    <location>
        <begin position="1"/>
        <end position="21"/>
    </location>
</feature>
<dbReference type="InterPro" id="IPR016177">
    <property type="entry name" value="DNA-bd_dom_sf"/>
</dbReference>
<dbReference type="SUPFAM" id="SSF47370">
    <property type="entry name" value="Bromodomain"/>
    <property type="match status" value="1"/>
</dbReference>
<keyword evidence="8 11" id="KW-0103">Bromodomain</keyword>
<feature type="compositionally biased region" description="Low complexity" evidence="14">
    <location>
        <begin position="278"/>
        <end position="301"/>
    </location>
</feature>
<comment type="similarity">
    <text evidence="2">Belongs to the WAL family.</text>
</comment>
<dbReference type="InterPro" id="IPR001487">
    <property type="entry name" value="Bromodomain"/>
</dbReference>
<evidence type="ECO:0000259" key="16">
    <source>
        <dbReference type="PROSITE" id="PS50016"/>
    </source>
</evidence>
<dbReference type="Gene3D" id="1.20.920.10">
    <property type="entry name" value="Bromodomain-like"/>
    <property type="match status" value="1"/>
</dbReference>
<dbReference type="OMA" id="GMIMWER"/>
<feature type="domain" description="PHD-type" evidence="16">
    <location>
        <begin position="1284"/>
        <end position="1335"/>
    </location>
</feature>
<evidence type="ECO:0000256" key="8">
    <source>
        <dbReference type="ARBA" id="ARBA00023117"/>
    </source>
</evidence>
<feature type="compositionally biased region" description="Pro residues" evidence="14">
    <location>
        <begin position="211"/>
        <end position="220"/>
    </location>
</feature>
<evidence type="ECO:0000256" key="2">
    <source>
        <dbReference type="ARBA" id="ARBA00007444"/>
    </source>
</evidence>
<comment type="caution">
    <text evidence="19">The sequence shown here is derived from an EMBL/GenBank/DDBJ whole genome shotgun (WGS) entry which is preliminary data.</text>
</comment>
<evidence type="ECO:0000256" key="10">
    <source>
        <dbReference type="ARBA" id="ARBA00023242"/>
    </source>
</evidence>
<dbReference type="PROSITE" id="PS50014">
    <property type="entry name" value="BROMODOMAIN_2"/>
    <property type="match status" value="1"/>
</dbReference>
<feature type="compositionally biased region" description="Pro residues" evidence="14">
    <location>
        <begin position="1414"/>
        <end position="1424"/>
    </location>
</feature>
<dbReference type="PROSITE" id="PS00633">
    <property type="entry name" value="BROMODOMAIN_1"/>
    <property type="match status" value="1"/>
</dbReference>
<feature type="compositionally biased region" description="Low complexity" evidence="14">
    <location>
        <begin position="1398"/>
        <end position="1413"/>
    </location>
</feature>
<name>A0A226EGA7_FOLCA</name>
<dbReference type="SUPFAM" id="SSF54171">
    <property type="entry name" value="DNA-binding domain"/>
    <property type="match status" value="1"/>
</dbReference>
<reference evidence="19 20" key="1">
    <citation type="submission" date="2015-12" db="EMBL/GenBank/DDBJ databases">
        <title>The genome of Folsomia candida.</title>
        <authorList>
            <person name="Faddeeva A."/>
            <person name="Derks M.F."/>
            <person name="Anvar Y."/>
            <person name="Smit S."/>
            <person name="Van Straalen N."/>
            <person name="Roelofs D."/>
        </authorList>
    </citation>
    <scope>NUCLEOTIDE SEQUENCE [LARGE SCALE GENOMIC DNA]</scope>
    <source>
        <strain evidence="19 20">VU population</strain>
        <tissue evidence="19">Whole body</tissue>
    </source>
</reference>
<dbReference type="Pfam" id="PF00628">
    <property type="entry name" value="PHD"/>
    <property type="match status" value="2"/>
</dbReference>
<dbReference type="InterPro" id="IPR001965">
    <property type="entry name" value="Znf_PHD"/>
</dbReference>
<dbReference type="SUPFAM" id="SSF57903">
    <property type="entry name" value="FYVE/PHD zinc finger"/>
    <property type="match status" value="2"/>
</dbReference>
<feature type="region of interest" description="Disordered" evidence="14">
    <location>
        <begin position="121"/>
        <end position="146"/>
    </location>
</feature>
<dbReference type="OrthoDB" id="784962at2759"/>
<dbReference type="Pfam" id="PF01429">
    <property type="entry name" value="MBD"/>
    <property type="match status" value="1"/>
</dbReference>
<feature type="compositionally biased region" description="Low complexity" evidence="14">
    <location>
        <begin position="136"/>
        <end position="145"/>
    </location>
</feature>
<dbReference type="PANTHER" id="PTHR45915:SF2">
    <property type="entry name" value="TOUTATIS, ISOFORM E"/>
    <property type="match status" value="1"/>
</dbReference>
<accession>A0A226EGA7</accession>
<evidence type="ECO:0000256" key="14">
    <source>
        <dbReference type="SAM" id="MobiDB-lite"/>
    </source>
</evidence>
<proteinExistence type="inferred from homology"/>
<evidence type="ECO:0000259" key="15">
    <source>
        <dbReference type="PROSITE" id="PS50014"/>
    </source>
</evidence>
<feature type="region of interest" description="Disordered" evidence="14">
    <location>
        <begin position="48"/>
        <end position="67"/>
    </location>
</feature>
<dbReference type="SMART" id="SM00571">
    <property type="entry name" value="DDT"/>
    <property type="match status" value="1"/>
</dbReference>
<keyword evidence="5" id="KW-0862">Zinc</keyword>
<feature type="region of interest" description="Disordered" evidence="14">
    <location>
        <begin position="789"/>
        <end position="809"/>
    </location>
</feature>
<dbReference type="PROSITE" id="PS50827">
    <property type="entry name" value="DDT"/>
    <property type="match status" value="1"/>
</dbReference>
<dbReference type="Pfam" id="PF02791">
    <property type="entry name" value="DDT"/>
    <property type="match status" value="1"/>
</dbReference>
<evidence type="ECO:0000313" key="20">
    <source>
        <dbReference type="Proteomes" id="UP000198287"/>
    </source>
</evidence>
<keyword evidence="9" id="KW-0804">Transcription</keyword>
<dbReference type="GO" id="GO:0008270">
    <property type="term" value="F:zinc ion binding"/>
    <property type="evidence" value="ECO:0007669"/>
    <property type="project" value="UniProtKB-KW"/>
</dbReference>
<protein>
    <submittedName>
        <fullName evidence="19">Bromodomain adjacent to zinc finger domain protein 2B</fullName>
    </submittedName>
</protein>
<evidence type="ECO:0000256" key="7">
    <source>
        <dbReference type="ARBA" id="ARBA00023054"/>
    </source>
</evidence>
<comment type="subcellular location">
    <subcellularLocation>
        <location evidence="1">Nucleus</location>
    </subcellularLocation>
</comment>
<feature type="domain" description="Bromo" evidence="15">
    <location>
        <begin position="1445"/>
        <end position="1514"/>
    </location>
</feature>
<feature type="compositionally biased region" description="Polar residues" evidence="14">
    <location>
        <begin position="1334"/>
        <end position="1344"/>
    </location>
</feature>
<dbReference type="Gene3D" id="3.30.40.10">
    <property type="entry name" value="Zinc/RING finger domain, C3HC4 (zinc finger)"/>
    <property type="match status" value="2"/>
</dbReference>
<dbReference type="InterPro" id="IPR018501">
    <property type="entry name" value="DDT_dom"/>
</dbReference>
<evidence type="ECO:0000256" key="6">
    <source>
        <dbReference type="ARBA" id="ARBA00023015"/>
    </source>
</evidence>
<dbReference type="Pfam" id="PF00439">
    <property type="entry name" value="Bromodomain"/>
    <property type="match status" value="1"/>
</dbReference>
<feature type="compositionally biased region" description="Gly residues" evidence="14">
    <location>
        <begin position="124"/>
        <end position="135"/>
    </location>
</feature>
<dbReference type="InterPro" id="IPR028941">
    <property type="entry name" value="WHIM2_dom"/>
</dbReference>
<evidence type="ECO:0000256" key="1">
    <source>
        <dbReference type="ARBA" id="ARBA00004123"/>
    </source>
</evidence>
<dbReference type="GO" id="GO:0000785">
    <property type="term" value="C:chromatin"/>
    <property type="evidence" value="ECO:0007669"/>
    <property type="project" value="TreeGrafter"/>
</dbReference>
<dbReference type="Pfam" id="PF15613">
    <property type="entry name" value="WSD"/>
    <property type="match status" value="1"/>
</dbReference>
<sequence>MDNHNNNKQAGGGGGNSRGRKNKLHHLHQLQQQQQNLANLGGLMELARQQQQQQSGGGGGGGNNNNNAAAGALAELFAAHQQAAQVQAAQQQHHQLTQSSSSGGGNPLSLLQQQMNAIMQQQPGVGGGGGGGAGGQRAQSPQQQQFANNPAAAWWYLEYLSRIQAAQMIPNLEDSTPTPNPTPPSKKKRPPAAQASSHHQNQQQSHHLPSSLPPLPPPPQKIESKRASTSSNSASKRSRTSQQPHPQDHAPSSSSSSIADPLNLSKILSNKKLPRSMPTPILPTNNPPSSSSSNTTTTGTPNQPPQAHSTPINLSTQKLTSTNKEPPPAHQVAKPVHYTHMIPKLPQIGLIGRKPDSTKKKKTVASLLAQSRSPNPVLDVKEISYRPWLVEDNKLIIPSVVNNSKKDPPDFTLPLRMGWKRETIVKNTDFKVVYEGNIFYITPQGVKCKSINEIKKCLNQRTAELTPRHFTFNTNLLIGSYTFDIDGEKITLPDSDLKEGHILKKLTSLKEEQSLKKEQTRLRLLHEEKEKIDRERKRQHGIVIKNLEILKKSKRRIKQQQEKKLKKLKELEEEPVAKLDFVDELANNSTIDLKLLNKLETCLEPGAFSNLLQIYEFLNTFGETLGFDMDSLPDLESLLKGFINQQENEEELQSILIHLIVCAVEDPGMPNPTKHMTTFNQTLKQADVNFGSLSEILRIYLEGISDSEPESETYANWLAEAPFTCHNPKRKTMIVAYLCDILLQNKAVLRHLENSSELIHNCKKERIQNDVKIRKLRMVLARRAVASACEGGEEKPATAEETPPPPPLIEEEEDKLSMEELKSKMSHLQNTNEKLKKQMQLNFKNIRTPCIGQDRYRRRYWNLPHSGGCFVEGGISSEFEDLKQLVKLKFEKNTLNNEDEDENEENVAPPAPPPPPTAKVEGEGDPLLPPPPVGVAPFVLQVPPPCIKIFSFGKDSLCSGKRPLSDRIKKPGPTDDELLVKKIKKQLWNGYFYLDDVDDFSATLVENGLREKDLKSALQSVEIKKKVPKFEDTENMEGEEFYDIGVDPDLVYRIHLGLIETLEGLEERVAGASLQVKNWTLPLPRNLHLSTTTLKQSEIVSLVKERLLDLETAVERRYLKPPLGKSANELNLSNLVGEDNASALAGGEQLIGPCGSTSSTRGQQIQENNKMKEMKEKEERLQAANESKNSCSRFLTHWRDSVRKTSSPSVLSMAIYLLDSSIAWDKSVMKASCQLCKGGDNEDKLLLCDACDRGYHTYCFKPPLEQIPDGDWFCWECINKATGNRGCIVCGKGNLQGKKLLACDKCVKAFHTDCIVPNVVKVPRGRWYCPDHQPSQTSFSSTAIANKKPDSSSASSSPKKSKKAMSESHRPVTPPVQQSQIVPPLIISMATIPMEIEPTTPQQQPESPQKECPLTPPLPPPPPLKKTKKQKKELEWCEKILDDLMGHEDAWPFLEPVNTRQFPTYRKVIKTPMDLSTIKKNLHTTYKSRDCFLTDVRLIFDNCETFNEDDSPVGKAGHNLRVFFESKENYFNSCESNN</sequence>
<dbReference type="Proteomes" id="UP000198287">
    <property type="component" value="Unassembled WGS sequence"/>
</dbReference>
<dbReference type="InterPro" id="IPR019787">
    <property type="entry name" value="Znf_PHD-finger"/>
</dbReference>
<evidence type="ECO:0000256" key="3">
    <source>
        <dbReference type="ARBA" id="ARBA00022723"/>
    </source>
</evidence>
<dbReference type="FunFam" id="3.30.40.10:FF:000199">
    <property type="entry name" value="Bromodomain adjacent to zinc finger domain 2B"/>
    <property type="match status" value="1"/>
</dbReference>
<evidence type="ECO:0000256" key="9">
    <source>
        <dbReference type="ARBA" id="ARBA00023163"/>
    </source>
</evidence>
<feature type="region of interest" description="Disordered" evidence="14">
    <location>
        <begin position="87"/>
        <end position="109"/>
    </location>
</feature>
<keyword evidence="7 13" id="KW-0175">Coiled coil</keyword>
<organism evidence="19 20">
    <name type="scientific">Folsomia candida</name>
    <name type="common">Springtail</name>
    <dbReference type="NCBI Taxonomy" id="158441"/>
    <lineage>
        <taxon>Eukaryota</taxon>
        <taxon>Metazoa</taxon>
        <taxon>Ecdysozoa</taxon>
        <taxon>Arthropoda</taxon>
        <taxon>Hexapoda</taxon>
        <taxon>Collembola</taxon>
        <taxon>Entomobryomorpha</taxon>
        <taxon>Isotomoidea</taxon>
        <taxon>Isotomidae</taxon>
        <taxon>Proisotominae</taxon>
        <taxon>Folsomia</taxon>
    </lineage>
</organism>
<evidence type="ECO:0000256" key="12">
    <source>
        <dbReference type="PROSITE-ProRule" id="PRU00146"/>
    </source>
</evidence>
<evidence type="ECO:0000259" key="18">
    <source>
        <dbReference type="PROSITE" id="PS50982"/>
    </source>
</evidence>
<keyword evidence="10" id="KW-0539">Nucleus</keyword>
<dbReference type="InterPro" id="IPR036427">
    <property type="entry name" value="Bromodomain-like_sf"/>
</dbReference>
<dbReference type="GO" id="GO:0005634">
    <property type="term" value="C:nucleus"/>
    <property type="evidence" value="ECO:0007669"/>
    <property type="project" value="UniProtKB-SubCell"/>
</dbReference>
<keyword evidence="3" id="KW-0479">Metal-binding</keyword>
<feature type="coiled-coil region" evidence="13">
    <location>
        <begin position="515"/>
        <end position="574"/>
    </location>
</feature>
<keyword evidence="4 12" id="KW-0863">Zinc-finger</keyword>
<dbReference type="CDD" id="cd15545">
    <property type="entry name" value="PHD_BAZ2A_like"/>
    <property type="match status" value="1"/>
</dbReference>
<evidence type="ECO:0000313" key="19">
    <source>
        <dbReference type="EMBL" id="OXA56635.1"/>
    </source>
</evidence>
<dbReference type="SMART" id="SM00249">
    <property type="entry name" value="PHD"/>
    <property type="match status" value="2"/>
</dbReference>
<evidence type="ECO:0000256" key="11">
    <source>
        <dbReference type="PROSITE-ProRule" id="PRU00035"/>
    </source>
</evidence>
<evidence type="ECO:0000256" key="4">
    <source>
        <dbReference type="ARBA" id="ARBA00022771"/>
    </source>
</evidence>
<dbReference type="InterPro" id="IPR001739">
    <property type="entry name" value="Methyl_CpG_DNA-bd"/>
</dbReference>
<dbReference type="InterPro" id="IPR013083">
    <property type="entry name" value="Znf_RING/FYVE/PHD"/>
</dbReference>